<keyword evidence="4" id="KW-0804">Transcription</keyword>
<dbReference type="GO" id="GO:0003700">
    <property type="term" value="F:DNA-binding transcription factor activity"/>
    <property type="evidence" value="ECO:0007669"/>
    <property type="project" value="InterPro"/>
</dbReference>
<comment type="subcellular location">
    <subcellularLocation>
        <location evidence="1">Nucleus</location>
    </subcellularLocation>
</comment>
<evidence type="ECO:0000256" key="2">
    <source>
        <dbReference type="ARBA" id="ARBA00023015"/>
    </source>
</evidence>
<organism evidence="7">
    <name type="scientific">Tanacetum cinerariifolium</name>
    <name type="common">Dalmatian daisy</name>
    <name type="synonym">Chrysanthemum cinerariifolium</name>
    <dbReference type="NCBI Taxonomy" id="118510"/>
    <lineage>
        <taxon>Eukaryota</taxon>
        <taxon>Viridiplantae</taxon>
        <taxon>Streptophyta</taxon>
        <taxon>Embryophyta</taxon>
        <taxon>Tracheophyta</taxon>
        <taxon>Spermatophyta</taxon>
        <taxon>Magnoliopsida</taxon>
        <taxon>eudicotyledons</taxon>
        <taxon>Gunneridae</taxon>
        <taxon>Pentapetalae</taxon>
        <taxon>asterids</taxon>
        <taxon>campanulids</taxon>
        <taxon>Asterales</taxon>
        <taxon>Asteraceae</taxon>
        <taxon>Asteroideae</taxon>
        <taxon>Anthemideae</taxon>
        <taxon>Anthemidinae</taxon>
        <taxon>Tanacetum</taxon>
    </lineage>
</organism>
<dbReference type="PANTHER" id="PTHR31140:SF58">
    <property type="entry name" value="DNA-BINDING PROTEIN RAV1"/>
    <property type="match status" value="1"/>
</dbReference>
<keyword evidence="5" id="KW-0539">Nucleus</keyword>
<evidence type="ECO:0000256" key="3">
    <source>
        <dbReference type="ARBA" id="ARBA00023125"/>
    </source>
</evidence>
<protein>
    <recommendedName>
        <fullName evidence="6">TF-B3 domain-containing protein</fullName>
    </recommendedName>
</protein>
<evidence type="ECO:0000256" key="4">
    <source>
        <dbReference type="ARBA" id="ARBA00023163"/>
    </source>
</evidence>
<gene>
    <name evidence="7" type="ORF">Tci_016687</name>
</gene>
<dbReference type="SUPFAM" id="SSF101936">
    <property type="entry name" value="DNA-binding pseudobarrel domain"/>
    <property type="match status" value="1"/>
</dbReference>
<dbReference type="EMBL" id="BKCJ010001882">
    <property type="protein sequence ID" value="GEU44709.1"/>
    <property type="molecule type" value="Genomic_DNA"/>
</dbReference>
<dbReference type="Pfam" id="PF02362">
    <property type="entry name" value="B3"/>
    <property type="match status" value="1"/>
</dbReference>
<dbReference type="AlphaFoldDB" id="A0A6L2K6T2"/>
<evidence type="ECO:0000256" key="1">
    <source>
        <dbReference type="ARBA" id="ARBA00004123"/>
    </source>
</evidence>
<dbReference type="PANTHER" id="PTHR31140">
    <property type="entry name" value="B3 DOMAIN-CONTAINING TRANSCRIPTION FACTOR ABI3"/>
    <property type="match status" value="1"/>
</dbReference>
<accession>A0A6L2K6T2</accession>
<dbReference type="Gene3D" id="2.40.330.10">
    <property type="entry name" value="DNA-binding pseudobarrel domain"/>
    <property type="match status" value="1"/>
</dbReference>
<evidence type="ECO:0000256" key="5">
    <source>
        <dbReference type="ARBA" id="ARBA00023242"/>
    </source>
</evidence>
<dbReference type="InterPro" id="IPR003340">
    <property type="entry name" value="B3_DNA-bd"/>
</dbReference>
<comment type="caution">
    <text evidence="7">The sequence shown here is derived from an EMBL/GenBank/DDBJ whole genome shotgun (WGS) entry which is preliminary data.</text>
</comment>
<keyword evidence="2" id="KW-0805">Transcription regulation</keyword>
<feature type="domain" description="TF-B3" evidence="6">
    <location>
        <begin position="18"/>
        <end position="82"/>
    </location>
</feature>
<dbReference type="GO" id="GO:0003677">
    <property type="term" value="F:DNA binding"/>
    <property type="evidence" value="ECO:0007669"/>
    <property type="project" value="UniProtKB-KW"/>
</dbReference>
<evidence type="ECO:0000259" key="6">
    <source>
        <dbReference type="Pfam" id="PF02362"/>
    </source>
</evidence>
<reference evidence="7" key="1">
    <citation type="journal article" date="2019" name="Sci. Rep.">
        <title>Draft genome of Tanacetum cinerariifolium, the natural source of mosquito coil.</title>
        <authorList>
            <person name="Yamashiro T."/>
            <person name="Shiraishi A."/>
            <person name="Satake H."/>
            <person name="Nakayama K."/>
        </authorList>
    </citation>
    <scope>NUCLEOTIDE SEQUENCE</scope>
</reference>
<proteinExistence type="predicted"/>
<dbReference type="InterPro" id="IPR015300">
    <property type="entry name" value="DNA-bd_pseudobarrel_sf"/>
</dbReference>
<dbReference type="CDD" id="cd10017">
    <property type="entry name" value="B3_DNA"/>
    <property type="match status" value="1"/>
</dbReference>
<evidence type="ECO:0000313" key="7">
    <source>
        <dbReference type="EMBL" id="GEU44709.1"/>
    </source>
</evidence>
<dbReference type="InterPro" id="IPR044800">
    <property type="entry name" value="LEC2-like"/>
</dbReference>
<sequence>MSSRKSYETMSLQGNLQEVFVIPKRYAKAYFPQVPEGKGVELLFHDADKTLWTFKYCQRKCSTNFVFAKGWKHFVKQTKLMPKHKISSYANEDSGVFEIETGLPAASNAKAFMLFGVAIIP</sequence>
<keyword evidence="3" id="KW-0238">DNA-binding</keyword>
<dbReference type="GO" id="GO:0005634">
    <property type="term" value="C:nucleus"/>
    <property type="evidence" value="ECO:0007669"/>
    <property type="project" value="UniProtKB-SubCell"/>
</dbReference>
<name>A0A6L2K6T2_TANCI</name>